<reference evidence="3" key="1">
    <citation type="journal article" date="2005" name="Nature">
        <title>The map-based sequence of the rice genome.</title>
        <authorList>
            <consortium name="International rice genome sequencing project (IRGSP)"/>
            <person name="Matsumoto T."/>
            <person name="Wu J."/>
            <person name="Kanamori H."/>
            <person name="Katayose Y."/>
            <person name="Fujisawa M."/>
            <person name="Namiki N."/>
            <person name="Mizuno H."/>
            <person name="Yamamoto K."/>
            <person name="Antonio B.A."/>
            <person name="Baba T."/>
            <person name="Sakata K."/>
            <person name="Nagamura Y."/>
            <person name="Aoki H."/>
            <person name="Arikawa K."/>
            <person name="Arita K."/>
            <person name="Bito T."/>
            <person name="Chiden Y."/>
            <person name="Fujitsuka N."/>
            <person name="Fukunaka R."/>
            <person name="Hamada M."/>
            <person name="Harada C."/>
            <person name="Hayashi A."/>
            <person name="Hijishita S."/>
            <person name="Honda M."/>
            <person name="Hosokawa S."/>
            <person name="Ichikawa Y."/>
            <person name="Idonuma A."/>
            <person name="Iijima M."/>
            <person name="Ikeda M."/>
            <person name="Ikeno M."/>
            <person name="Ito K."/>
            <person name="Ito S."/>
            <person name="Ito T."/>
            <person name="Ito Y."/>
            <person name="Ito Y."/>
            <person name="Iwabuchi A."/>
            <person name="Kamiya K."/>
            <person name="Karasawa W."/>
            <person name="Kurita K."/>
            <person name="Katagiri S."/>
            <person name="Kikuta A."/>
            <person name="Kobayashi H."/>
            <person name="Kobayashi N."/>
            <person name="Machita K."/>
            <person name="Maehara T."/>
            <person name="Masukawa M."/>
            <person name="Mizubayashi T."/>
            <person name="Mukai Y."/>
            <person name="Nagasaki H."/>
            <person name="Nagata Y."/>
            <person name="Naito S."/>
            <person name="Nakashima M."/>
            <person name="Nakama Y."/>
            <person name="Nakamichi Y."/>
            <person name="Nakamura M."/>
            <person name="Meguro A."/>
            <person name="Negishi M."/>
            <person name="Ohta I."/>
            <person name="Ohta T."/>
            <person name="Okamoto M."/>
            <person name="Ono N."/>
            <person name="Saji S."/>
            <person name="Sakaguchi M."/>
            <person name="Sakai K."/>
            <person name="Shibata M."/>
            <person name="Shimokawa T."/>
            <person name="Song J."/>
            <person name="Takazaki Y."/>
            <person name="Terasawa K."/>
            <person name="Tsugane M."/>
            <person name="Tsuji K."/>
            <person name="Ueda S."/>
            <person name="Waki K."/>
            <person name="Yamagata H."/>
            <person name="Yamamoto M."/>
            <person name="Yamamoto S."/>
            <person name="Yamane H."/>
            <person name="Yoshiki S."/>
            <person name="Yoshihara R."/>
            <person name="Yukawa K."/>
            <person name="Zhong H."/>
            <person name="Yano M."/>
            <person name="Yuan Q."/>
            <person name="Ouyang S."/>
            <person name="Liu J."/>
            <person name="Jones K.M."/>
            <person name="Gansberger K."/>
            <person name="Moffat K."/>
            <person name="Hill J."/>
            <person name="Bera J."/>
            <person name="Fadrosh D."/>
            <person name="Jin S."/>
            <person name="Johri S."/>
            <person name="Kim M."/>
            <person name="Overton L."/>
            <person name="Reardon M."/>
            <person name="Tsitrin T."/>
            <person name="Vuong H."/>
            <person name="Weaver B."/>
            <person name="Ciecko A."/>
            <person name="Tallon L."/>
            <person name="Jackson J."/>
            <person name="Pai G."/>
            <person name="Aken S.V."/>
            <person name="Utterback T."/>
            <person name="Reidmuller S."/>
            <person name="Feldblyum T."/>
            <person name="Hsiao J."/>
            <person name="Zismann V."/>
            <person name="Iobst S."/>
            <person name="de Vazeille A.R."/>
            <person name="Buell C.R."/>
            <person name="Ying K."/>
            <person name="Li Y."/>
            <person name="Lu T."/>
            <person name="Huang Y."/>
            <person name="Zhao Q."/>
            <person name="Feng Q."/>
            <person name="Zhang L."/>
            <person name="Zhu J."/>
            <person name="Weng Q."/>
            <person name="Mu J."/>
            <person name="Lu Y."/>
            <person name="Fan D."/>
            <person name="Liu Y."/>
            <person name="Guan J."/>
            <person name="Zhang Y."/>
            <person name="Yu S."/>
            <person name="Liu X."/>
            <person name="Zhang Y."/>
            <person name="Hong G."/>
            <person name="Han B."/>
            <person name="Choisne N."/>
            <person name="Demange N."/>
            <person name="Orjeda G."/>
            <person name="Samain S."/>
            <person name="Cattolico L."/>
            <person name="Pelletier E."/>
            <person name="Couloux A."/>
            <person name="Segurens B."/>
            <person name="Wincker P."/>
            <person name="D'Hont A."/>
            <person name="Scarpelli C."/>
            <person name="Weissenbach J."/>
            <person name="Salanoubat M."/>
            <person name="Quetier F."/>
            <person name="Yu Y."/>
            <person name="Kim H.R."/>
            <person name="Rambo T."/>
            <person name="Currie J."/>
            <person name="Collura K."/>
            <person name="Luo M."/>
            <person name="Yang T."/>
            <person name="Ammiraju J.S.S."/>
            <person name="Engler F."/>
            <person name="Soderlund C."/>
            <person name="Wing R.A."/>
            <person name="Palmer L.E."/>
            <person name="de la Bastide M."/>
            <person name="Spiegel L."/>
            <person name="Nascimento L."/>
            <person name="Zutavern T."/>
            <person name="O'Shaughnessy A."/>
            <person name="Dike S."/>
            <person name="Dedhia N."/>
            <person name="Preston R."/>
            <person name="Balija V."/>
            <person name="McCombie W.R."/>
            <person name="Chow T."/>
            <person name="Chen H."/>
            <person name="Chung M."/>
            <person name="Chen C."/>
            <person name="Shaw J."/>
            <person name="Wu H."/>
            <person name="Hsiao K."/>
            <person name="Chao Y."/>
            <person name="Chu M."/>
            <person name="Cheng C."/>
            <person name="Hour A."/>
            <person name="Lee P."/>
            <person name="Lin S."/>
            <person name="Lin Y."/>
            <person name="Liou J."/>
            <person name="Liu S."/>
            <person name="Hsing Y."/>
            <person name="Raghuvanshi S."/>
            <person name="Mohanty A."/>
            <person name="Bharti A.K."/>
            <person name="Gaur A."/>
            <person name="Gupta V."/>
            <person name="Kumar D."/>
            <person name="Ravi V."/>
            <person name="Vij S."/>
            <person name="Kapur A."/>
            <person name="Khurana P."/>
            <person name="Khurana P."/>
            <person name="Khurana J.P."/>
            <person name="Tyagi A.K."/>
            <person name="Gaikwad K."/>
            <person name="Singh A."/>
            <person name="Dalal V."/>
            <person name="Srivastava S."/>
            <person name="Dixit A."/>
            <person name="Pal A.K."/>
            <person name="Ghazi I.A."/>
            <person name="Yadav M."/>
            <person name="Pandit A."/>
            <person name="Bhargava A."/>
            <person name="Sureshbabu K."/>
            <person name="Batra K."/>
            <person name="Sharma T.R."/>
            <person name="Mohapatra T."/>
            <person name="Singh N.K."/>
            <person name="Messing J."/>
            <person name="Nelson A.B."/>
            <person name="Fuks G."/>
            <person name="Kavchok S."/>
            <person name="Keizer G."/>
            <person name="Linton E."/>
            <person name="Llaca V."/>
            <person name="Song R."/>
            <person name="Tanyolac B."/>
            <person name="Young S."/>
            <person name="Ho-Il K."/>
            <person name="Hahn J.H."/>
            <person name="Sangsakoo G."/>
            <person name="Vanavichit A."/>
            <person name="de Mattos Luiz.A.T."/>
            <person name="Zimmer P.D."/>
            <person name="Malone G."/>
            <person name="Dellagostin O."/>
            <person name="de Oliveira A.C."/>
            <person name="Bevan M."/>
            <person name="Bancroft I."/>
            <person name="Minx P."/>
            <person name="Cordum H."/>
            <person name="Wilson R."/>
            <person name="Cheng Z."/>
            <person name="Jin W."/>
            <person name="Jiang J."/>
            <person name="Leong S.A."/>
            <person name="Iwama H."/>
            <person name="Gojobori T."/>
            <person name="Itoh T."/>
            <person name="Niimura Y."/>
            <person name="Fujii Y."/>
            <person name="Habara T."/>
            <person name="Sakai H."/>
            <person name="Sato Y."/>
            <person name="Wilson G."/>
            <person name="Kumar K."/>
            <person name="McCouch S."/>
            <person name="Juretic N."/>
            <person name="Hoen D."/>
            <person name="Wright S."/>
            <person name="Bruskiewich R."/>
            <person name="Bureau T."/>
            <person name="Miyao A."/>
            <person name="Hirochika H."/>
            <person name="Nishikawa T."/>
            <person name="Kadowaki K."/>
            <person name="Sugiura M."/>
            <person name="Burr B."/>
            <person name="Sasaki T."/>
        </authorList>
    </citation>
    <scope>NUCLEOTIDE SEQUENCE [LARGE SCALE GENOMIC DNA]</scope>
    <source>
        <strain evidence="3">cv. Nipponbare</strain>
    </source>
</reference>
<sequence length="97" mass="10038">MVGPTWASLVIHSPRLLPTRPAGGGGARDDLEDEDAGELCLDGDTDGAGGSATRPAGGGGARDDLEDEDARELRLDGDADGKCLDVDDEEGEEEVWT</sequence>
<feature type="compositionally biased region" description="Gly residues" evidence="1">
    <location>
        <begin position="46"/>
        <end position="60"/>
    </location>
</feature>
<organism evidence="2 3">
    <name type="scientific">Oryza sativa subsp. japonica</name>
    <name type="common">Rice</name>
    <dbReference type="NCBI Taxonomy" id="39947"/>
    <lineage>
        <taxon>Eukaryota</taxon>
        <taxon>Viridiplantae</taxon>
        <taxon>Streptophyta</taxon>
        <taxon>Embryophyta</taxon>
        <taxon>Tracheophyta</taxon>
        <taxon>Spermatophyta</taxon>
        <taxon>Magnoliopsida</taxon>
        <taxon>Liliopsida</taxon>
        <taxon>Poales</taxon>
        <taxon>Poaceae</taxon>
        <taxon>BOP clade</taxon>
        <taxon>Oryzoideae</taxon>
        <taxon>Oryzeae</taxon>
        <taxon>Oryzinae</taxon>
        <taxon>Oryza</taxon>
        <taxon>Oryza sativa</taxon>
    </lineage>
</organism>
<accession>Q6EUG7</accession>
<evidence type="ECO:0000313" key="2">
    <source>
        <dbReference type="EMBL" id="BAD27702.1"/>
    </source>
</evidence>
<proteinExistence type="predicted"/>
<evidence type="ECO:0000313" key="3">
    <source>
        <dbReference type="Proteomes" id="UP000000763"/>
    </source>
</evidence>
<evidence type="ECO:0000256" key="1">
    <source>
        <dbReference type="SAM" id="MobiDB-lite"/>
    </source>
</evidence>
<dbReference type="EMBL" id="AP004070">
    <property type="protein sequence ID" value="BAD27702.1"/>
    <property type="molecule type" value="Genomic_DNA"/>
</dbReference>
<feature type="compositionally biased region" description="Acidic residues" evidence="1">
    <location>
        <begin position="30"/>
        <end position="45"/>
    </location>
</feature>
<feature type="compositionally biased region" description="Basic and acidic residues" evidence="1">
    <location>
        <begin position="71"/>
        <end position="85"/>
    </location>
</feature>
<dbReference type="Proteomes" id="UP000000763">
    <property type="component" value="Chromosome 2"/>
</dbReference>
<name>Q6EUG7_ORYSJ</name>
<feature type="compositionally biased region" description="Acidic residues" evidence="1">
    <location>
        <begin position="86"/>
        <end position="97"/>
    </location>
</feature>
<gene>
    <name evidence="2" type="primary">OJ1705_E12.11</name>
</gene>
<dbReference type="AlphaFoldDB" id="Q6EUG7"/>
<protein>
    <submittedName>
        <fullName evidence="2">Uncharacterized protein</fullName>
    </submittedName>
</protein>
<feature type="region of interest" description="Disordered" evidence="1">
    <location>
        <begin position="16"/>
        <end position="97"/>
    </location>
</feature>
<reference evidence="3" key="2">
    <citation type="journal article" date="2008" name="Nucleic Acids Res.">
        <title>The rice annotation project database (RAP-DB): 2008 update.</title>
        <authorList>
            <consortium name="The rice annotation project (RAP)"/>
        </authorList>
    </citation>
    <scope>GENOME REANNOTATION</scope>
    <source>
        <strain evidence="3">cv. Nipponbare</strain>
    </source>
</reference>